<dbReference type="EMBL" id="HBUF01641241">
    <property type="protein sequence ID" value="CAG6785013.1"/>
    <property type="molecule type" value="Transcribed_RNA"/>
</dbReference>
<evidence type="ECO:0000313" key="1">
    <source>
        <dbReference type="EMBL" id="CAG6785013.1"/>
    </source>
</evidence>
<organism evidence="1">
    <name type="scientific">Cacopsylla melanoneura</name>
    <dbReference type="NCBI Taxonomy" id="428564"/>
    <lineage>
        <taxon>Eukaryota</taxon>
        <taxon>Metazoa</taxon>
        <taxon>Ecdysozoa</taxon>
        <taxon>Arthropoda</taxon>
        <taxon>Hexapoda</taxon>
        <taxon>Insecta</taxon>
        <taxon>Pterygota</taxon>
        <taxon>Neoptera</taxon>
        <taxon>Paraneoptera</taxon>
        <taxon>Hemiptera</taxon>
        <taxon>Sternorrhyncha</taxon>
        <taxon>Psylloidea</taxon>
        <taxon>Psyllidae</taxon>
        <taxon>Psyllinae</taxon>
        <taxon>Cacopsylla</taxon>
    </lineage>
</organism>
<sequence>MRRCKTTCRKHKSKQNPIKREHKEPNGKDVENSKQIIYRRCFHKCLNFLFKSCAVCLFKKFQKEIGLVTWRGDFLGATLNYRYQVYNRLQITVWLQLPLPRPSGDGLWFQVECFDCFDHSMNT</sequence>
<proteinExistence type="predicted"/>
<protein>
    <submittedName>
        <fullName evidence="1">Uncharacterized protein</fullName>
    </submittedName>
</protein>
<dbReference type="AlphaFoldDB" id="A0A8D9BGY4"/>
<name>A0A8D9BGY4_9HEMI</name>
<reference evidence="1" key="1">
    <citation type="submission" date="2021-05" db="EMBL/GenBank/DDBJ databases">
        <authorList>
            <person name="Alioto T."/>
            <person name="Alioto T."/>
            <person name="Gomez Garrido J."/>
        </authorList>
    </citation>
    <scope>NUCLEOTIDE SEQUENCE</scope>
</reference>
<accession>A0A8D9BGY4</accession>